<evidence type="ECO:0000313" key="9">
    <source>
        <dbReference type="Proteomes" id="UP000188533"/>
    </source>
</evidence>
<evidence type="ECO:0000256" key="4">
    <source>
        <dbReference type="ARBA" id="ARBA00023136"/>
    </source>
</evidence>
<dbReference type="GO" id="GO:0016020">
    <property type="term" value="C:membrane"/>
    <property type="evidence" value="ECO:0007669"/>
    <property type="project" value="UniProtKB-SubCell"/>
</dbReference>
<feature type="transmembrane region" description="Helical" evidence="6">
    <location>
        <begin position="104"/>
        <end position="127"/>
    </location>
</feature>
<keyword evidence="3 5" id="KW-1133">Transmembrane helix</keyword>
<dbReference type="Pfam" id="PF05241">
    <property type="entry name" value="EBP"/>
    <property type="match status" value="1"/>
</dbReference>
<evidence type="ECO:0000259" key="7">
    <source>
        <dbReference type="PROSITE" id="PS51751"/>
    </source>
</evidence>
<reference evidence="8 9" key="1">
    <citation type="submission" date="2016-08" db="EMBL/GenBank/DDBJ databases">
        <authorList>
            <consortium name="Lentinula edodes genome sequencing consortium"/>
            <person name="Sakamoto Y."/>
            <person name="Nakade K."/>
            <person name="Sato S."/>
            <person name="Yoshida Y."/>
            <person name="Miyazaki K."/>
            <person name="Natsume S."/>
            <person name="Konno N."/>
        </authorList>
    </citation>
    <scope>NUCLEOTIDE SEQUENCE [LARGE SCALE GENOMIC DNA]</scope>
    <source>
        <strain evidence="8 9">NBRC 111202</strain>
    </source>
</reference>
<feature type="transmembrane region" description="Helical" evidence="6">
    <location>
        <begin position="72"/>
        <end position="92"/>
    </location>
</feature>
<dbReference type="EMBL" id="BDGU01000264">
    <property type="protein sequence ID" value="GAW05674.1"/>
    <property type="molecule type" value="Genomic_DNA"/>
</dbReference>
<dbReference type="GO" id="GO:0005783">
    <property type="term" value="C:endoplasmic reticulum"/>
    <property type="evidence" value="ECO:0007669"/>
    <property type="project" value="TreeGrafter"/>
</dbReference>
<comment type="subcellular location">
    <subcellularLocation>
        <location evidence="1">Membrane</location>
        <topology evidence="1">Multi-pass membrane protein</topology>
    </subcellularLocation>
</comment>
<dbReference type="Proteomes" id="UP000188533">
    <property type="component" value="Unassembled WGS sequence"/>
</dbReference>
<keyword evidence="9" id="KW-1185">Reference proteome</keyword>
<feature type="domain" description="EXPERA" evidence="7">
    <location>
        <begin position="11"/>
        <end position="156"/>
    </location>
</feature>
<reference evidence="8 9" key="2">
    <citation type="submission" date="2017-02" db="EMBL/GenBank/DDBJ databases">
        <title>A genome survey and senescence transcriptome analysis in Lentinula edodes.</title>
        <authorList>
            <person name="Sakamoto Y."/>
            <person name="Nakade K."/>
            <person name="Sato S."/>
            <person name="Yoshida Y."/>
            <person name="Miyazaki K."/>
            <person name="Natsume S."/>
            <person name="Konno N."/>
        </authorList>
    </citation>
    <scope>NUCLEOTIDE SEQUENCE [LARGE SCALE GENOMIC DNA]</scope>
    <source>
        <strain evidence="8 9">NBRC 111202</strain>
    </source>
</reference>
<gene>
    <name evidence="8" type="ORF">LENED_007547</name>
</gene>
<evidence type="ECO:0000256" key="5">
    <source>
        <dbReference type="PROSITE-ProRule" id="PRU01087"/>
    </source>
</evidence>
<feature type="transmembrane region" description="Helical" evidence="6">
    <location>
        <begin position="12"/>
        <end position="35"/>
    </location>
</feature>
<dbReference type="STRING" id="5353.A0A1Q3EEU9"/>
<evidence type="ECO:0000313" key="8">
    <source>
        <dbReference type="EMBL" id="GAW05674.1"/>
    </source>
</evidence>
<keyword evidence="4 5" id="KW-0472">Membrane</keyword>
<dbReference type="InterPro" id="IPR051987">
    <property type="entry name" value="Sigma-2_receptor-like"/>
</dbReference>
<dbReference type="InterPro" id="IPR033118">
    <property type="entry name" value="EXPERA"/>
</dbReference>
<dbReference type="PROSITE" id="PS51751">
    <property type="entry name" value="EXPERA"/>
    <property type="match status" value="1"/>
</dbReference>
<evidence type="ECO:0000256" key="3">
    <source>
        <dbReference type="ARBA" id="ARBA00022989"/>
    </source>
</evidence>
<evidence type="ECO:0000256" key="1">
    <source>
        <dbReference type="ARBA" id="ARBA00004141"/>
    </source>
</evidence>
<accession>A0A1Q3EEU9</accession>
<feature type="transmembrane region" description="Helical" evidence="6">
    <location>
        <begin position="139"/>
        <end position="159"/>
    </location>
</feature>
<proteinExistence type="predicted"/>
<evidence type="ECO:0000256" key="2">
    <source>
        <dbReference type="ARBA" id="ARBA00022692"/>
    </source>
</evidence>
<protein>
    <recommendedName>
        <fullName evidence="7">EXPERA domain-containing protein</fullName>
    </recommendedName>
</protein>
<keyword evidence="2 5" id="KW-0812">Transmembrane</keyword>
<name>A0A1Q3EEU9_LENED</name>
<dbReference type="PANTHER" id="PTHR31204:SF1">
    <property type="entry name" value="SIGMA INTRACELLULAR RECEPTOR 2"/>
    <property type="match status" value="1"/>
</dbReference>
<dbReference type="AlphaFoldDB" id="A0A1Q3EEU9"/>
<sequence>MVRASLTSRPLDFLYFCFFLIHIPASLLLDFQILYPSAYLPTFLLALRQWYINFSADPLISAAARGDINGELVWFGCFAWLELLFQFPTFFLGMRGLWNGSHSIYVLILAYGASTATTTLPCIFYILKEHSRMTAVQQIILLSSYIPFFILPLMMAVDMGSRVYKIIRRHSLFEKPRYSGVQISRTIGVIRESFHALTLEKSPSGTL</sequence>
<organism evidence="8 9">
    <name type="scientific">Lentinula edodes</name>
    <name type="common">Shiitake mushroom</name>
    <name type="synonym">Lentinus edodes</name>
    <dbReference type="NCBI Taxonomy" id="5353"/>
    <lineage>
        <taxon>Eukaryota</taxon>
        <taxon>Fungi</taxon>
        <taxon>Dikarya</taxon>
        <taxon>Basidiomycota</taxon>
        <taxon>Agaricomycotina</taxon>
        <taxon>Agaricomycetes</taxon>
        <taxon>Agaricomycetidae</taxon>
        <taxon>Agaricales</taxon>
        <taxon>Marasmiineae</taxon>
        <taxon>Omphalotaceae</taxon>
        <taxon>Lentinula</taxon>
    </lineage>
</organism>
<dbReference type="PANTHER" id="PTHR31204">
    <property type="entry name" value="SIGMA INTRACELLULAR RECEPTOR 2"/>
    <property type="match status" value="1"/>
</dbReference>
<comment type="caution">
    <text evidence="8">The sequence shown here is derived from an EMBL/GenBank/DDBJ whole genome shotgun (WGS) entry which is preliminary data.</text>
</comment>
<evidence type="ECO:0000256" key="6">
    <source>
        <dbReference type="SAM" id="Phobius"/>
    </source>
</evidence>